<organism evidence="2">
    <name type="scientific">viral metagenome</name>
    <dbReference type="NCBI Taxonomy" id="1070528"/>
    <lineage>
        <taxon>unclassified sequences</taxon>
        <taxon>metagenomes</taxon>
        <taxon>organismal metagenomes</taxon>
    </lineage>
</organism>
<evidence type="ECO:0000313" key="2">
    <source>
        <dbReference type="EMBL" id="QJB03903.1"/>
    </source>
</evidence>
<proteinExistence type="predicted"/>
<dbReference type="AlphaFoldDB" id="A0A6M3ME54"/>
<evidence type="ECO:0000313" key="1">
    <source>
        <dbReference type="EMBL" id="QJB00197.1"/>
    </source>
</evidence>
<reference evidence="2" key="1">
    <citation type="submission" date="2020-03" db="EMBL/GenBank/DDBJ databases">
        <title>The deep terrestrial virosphere.</title>
        <authorList>
            <person name="Holmfeldt K."/>
            <person name="Nilsson E."/>
            <person name="Simone D."/>
            <person name="Lopez-Fernandez M."/>
            <person name="Wu X."/>
            <person name="de Brujin I."/>
            <person name="Lundin D."/>
            <person name="Andersson A."/>
            <person name="Bertilsson S."/>
            <person name="Dopson M."/>
        </authorList>
    </citation>
    <scope>NUCLEOTIDE SEQUENCE</scope>
    <source>
        <strain evidence="1">MM171A00660</strain>
        <strain evidence="2">MM171B00538</strain>
    </source>
</reference>
<accession>A0A6M3ME54</accession>
<name>A0A6M3ME54_9ZZZZ</name>
<protein>
    <submittedName>
        <fullName evidence="2">Uncharacterized protein</fullName>
    </submittedName>
</protein>
<gene>
    <name evidence="1" type="ORF">MM171A00660_0022</name>
    <name evidence="2" type="ORF">MM171B00538_0017</name>
</gene>
<dbReference type="EMBL" id="MT143865">
    <property type="protein sequence ID" value="QJB03903.1"/>
    <property type="molecule type" value="Genomic_DNA"/>
</dbReference>
<sequence>MKICEYAFAREDEDNPGYSMHEVDYYAWIPAAKRGVMPNHRLSLRRNLVDKVWEFYRAFSNTVLLEAKTWKVITHKPTGTEAVAFTTKDFAEALRWGNNEWNLWHWTSDYTREPDVPCDHGWNKSLSCPINCPEDIQKYELDQKTSRAGTDNRNQETS</sequence>
<dbReference type="EMBL" id="MT143684">
    <property type="protein sequence ID" value="QJB00197.1"/>
    <property type="molecule type" value="Genomic_DNA"/>
</dbReference>